<gene>
    <name evidence="2" type="ORF">ABHN84_18800</name>
</gene>
<dbReference type="HAMAP" id="MF_00697">
    <property type="entry name" value="UPF0276"/>
    <property type="match status" value="1"/>
</dbReference>
<dbReference type="RefSeq" id="WP_347690857.1">
    <property type="nucleotide sequence ID" value="NZ_JBDPZN010000011.1"/>
</dbReference>
<dbReference type="NCBIfam" id="NF003818">
    <property type="entry name" value="PRK05409.1"/>
    <property type="match status" value="1"/>
</dbReference>
<dbReference type="InterPro" id="IPR007801">
    <property type="entry name" value="MbnB/TglH/ChrH"/>
</dbReference>
<dbReference type="Gene3D" id="3.20.20.150">
    <property type="entry name" value="Divalent-metal-dependent TIM barrel enzymes"/>
    <property type="match status" value="1"/>
</dbReference>
<accession>A0ABV0FU10</accession>
<proteinExistence type="inferred from homology"/>
<dbReference type="Proteomes" id="UP001477278">
    <property type="component" value="Unassembled WGS sequence"/>
</dbReference>
<dbReference type="PANTHER" id="PTHR42194">
    <property type="entry name" value="UPF0276 PROTEIN HI_1600"/>
    <property type="match status" value="1"/>
</dbReference>
<dbReference type="SUPFAM" id="SSF51658">
    <property type="entry name" value="Xylose isomerase-like"/>
    <property type="match status" value="1"/>
</dbReference>
<comment type="caution">
    <text evidence="2">The sequence shown here is derived from an EMBL/GenBank/DDBJ whole genome shotgun (WGS) entry which is preliminary data.</text>
</comment>
<sequence length="285" mass="32586">MSTNHAHGLANVGLGLRREMLDEFCQHVPAAIEFFEVAPENWMTLGGKFGRQFAQLTEQHRFFCHGLSLSIGSPQALDTQFVRKIKHFLDRHNIDIYSEHLSYCSGAGHMYDLMPIPFTDDAVIHTAKRINQVEEILERPFILENVSFYAAPGAQMSEVEFVNAVLQEADCKLLLDVNNIYVNSINHQYDANAFLAAMPTERIEYLHIAGHYQEDIDLVVDTHGADIIDPVWGLLQQCYQLHGVHPTLLERDFNIPKTDILLNEINHIHQYQQQALRQQSLLRKA</sequence>
<reference evidence="2 3" key="1">
    <citation type="submission" date="2024-05" db="EMBL/GenBank/DDBJ databases">
        <title>Genome sequencing of Marine Estuary Bacteria, Shewanella vesiculosa and S. baltica, and Pseudomonas syringae.</title>
        <authorList>
            <person name="Gurung A."/>
            <person name="Maclea K.S."/>
        </authorList>
    </citation>
    <scope>NUCLEOTIDE SEQUENCE [LARGE SCALE GENOMIC DNA]</scope>
    <source>
        <strain evidence="2 3">1A</strain>
    </source>
</reference>
<organism evidence="2 3">
    <name type="scientific">Shewanella vesiculosa</name>
    <dbReference type="NCBI Taxonomy" id="518738"/>
    <lineage>
        <taxon>Bacteria</taxon>
        <taxon>Pseudomonadati</taxon>
        <taxon>Pseudomonadota</taxon>
        <taxon>Gammaproteobacteria</taxon>
        <taxon>Alteromonadales</taxon>
        <taxon>Shewanellaceae</taxon>
        <taxon>Shewanella</taxon>
    </lineage>
</organism>
<evidence type="ECO:0000313" key="2">
    <source>
        <dbReference type="EMBL" id="MEO3684325.1"/>
    </source>
</evidence>
<name>A0ABV0FU10_9GAMM</name>
<protein>
    <recommendedName>
        <fullName evidence="1">UPF0276 protein ABHN84_18800</fullName>
    </recommendedName>
</protein>
<keyword evidence="3" id="KW-1185">Reference proteome</keyword>
<dbReference type="PANTHER" id="PTHR42194:SF1">
    <property type="entry name" value="UPF0276 PROTEIN HI_1600"/>
    <property type="match status" value="1"/>
</dbReference>
<evidence type="ECO:0000256" key="1">
    <source>
        <dbReference type="HAMAP-Rule" id="MF_00697"/>
    </source>
</evidence>
<comment type="similarity">
    <text evidence="1">Belongs to the UPF0276 family.</text>
</comment>
<evidence type="ECO:0000313" key="3">
    <source>
        <dbReference type="Proteomes" id="UP001477278"/>
    </source>
</evidence>
<dbReference type="EMBL" id="JBDPZN010000011">
    <property type="protein sequence ID" value="MEO3684325.1"/>
    <property type="molecule type" value="Genomic_DNA"/>
</dbReference>
<dbReference type="InterPro" id="IPR036237">
    <property type="entry name" value="Xyl_isomerase-like_sf"/>
</dbReference>
<dbReference type="Pfam" id="PF05114">
    <property type="entry name" value="MbnB_TglH_ChrH"/>
    <property type="match status" value="1"/>
</dbReference>